<dbReference type="AlphaFoldDB" id="A0A7S3MVP5"/>
<organism evidence="2">
    <name type="scientific">Strombidium inclinatum</name>
    <dbReference type="NCBI Taxonomy" id="197538"/>
    <lineage>
        <taxon>Eukaryota</taxon>
        <taxon>Sar</taxon>
        <taxon>Alveolata</taxon>
        <taxon>Ciliophora</taxon>
        <taxon>Intramacronucleata</taxon>
        <taxon>Spirotrichea</taxon>
        <taxon>Oligotrichia</taxon>
        <taxon>Strombidiidae</taxon>
        <taxon>Strombidium</taxon>
    </lineage>
</organism>
<proteinExistence type="predicted"/>
<keyword evidence="1" id="KW-0812">Transmembrane</keyword>
<reference evidence="2" key="1">
    <citation type="submission" date="2021-01" db="EMBL/GenBank/DDBJ databases">
        <authorList>
            <person name="Corre E."/>
            <person name="Pelletier E."/>
            <person name="Niang G."/>
            <person name="Scheremetjew M."/>
            <person name="Finn R."/>
            <person name="Kale V."/>
            <person name="Holt S."/>
            <person name="Cochrane G."/>
            <person name="Meng A."/>
            <person name="Brown T."/>
            <person name="Cohen L."/>
        </authorList>
    </citation>
    <scope>NUCLEOTIDE SEQUENCE</scope>
    <source>
        <strain evidence="2">S3</strain>
    </source>
</reference>
<gene>
    <name evidence="2" type="ORF">SINC0208_LOCUS3892</name>
</gene>
<name>A0A7S3MVP5_9SPIT</name>
<keyword evidence="1" id="KW-1133">Transmembrane helix</keyword>
<keyword evidence="1" id="KW-0472">Membrane</keyword>
<dbReference type="EMBL" id="HBIH01009533">
    <property type="protein sequence ID" value="CAE0323307.1"/>
    <property type="molecule type" value="Transcribed_RNA"/>
</dbReference>
<evidence type="ECO:0000256" key="1">
    <source>
        <dbReference type="SAM" id="Phobius"/>
    </source>
</evidence>
<sequence length="131" mass="14424">MIVGSLSIILMLVVPEVRLLAIIIATVIVWLLVVAIVGSYLVVVKGPPGSRDFLVGCFLRVGFLLSVLQLSWWVFNDLVRLVEIFYSLNVTAFMEMGVPWLLDFTVFQVAESLLTNAILSGVEVATKVVDL</sequence>
<feature type="transmembrane region" description="Helical" evidence="1">
    <location>
        <begin position="20"/>
        <end position="41"/>
    </location>
</feature>
<accession>A0A7S3MVP5</accession>
<evidence type="ECO:0000313" key="2">
    <source>
        <dbReference type="EMBL" id="CAE0323307.1"/>
    </source>
</evidence>
<protein>
    <submittedName>
        <fullName evidence="2">Uncharacterized protein</fullName>
    </submittedName>
</protein>
<feature type="transmembrane region" description="Helical" evidence="1">
    <location>
        <begin position="53"/>
        <end position="72"/>
    </location>
</feature>